<feature type="non-terminal residue" evidence="1">
    <location>
        <position position="1"/>
    </location>
</feature>
<evidence type="ECO:0000313" key="1">
    <source>
        <dbReference type="EMBL" id="KAI3929886.1"/>
    </source>
</evidence>
<comment type="caution">
    <text evidence="1">The sequence shown here is derived from an EMBL/GenBank/DDBJ whole genome shotgun (WGS) entry which is preliminary data.</text>
</comment>
<gene>
    <name evidence="1" type="ORF">MKW98_004040</name>
</gene>
<name>A0AAD4SYQ9_9MAGN</name>
<dbReference type="AlphaFoldDB" id="A0AAD4SYQ9"/>
<keyword evidence="2" id="KW-1185">Reference proteome</keyword>
<proteinExistence type="predicted"/>
<evidence type="ECO:0000313" key="2">
    <source>
        <dbReference type="Proteomes" id="UP001202328"/>
    </source>
</evidence>
<reference evidence="1" key="1">
    <citation type="submission" date="2022-04" db="EMBL/GenBank/DDBJ databases">
        <title>A functionally conserved STORR gene fusion in Papaver species that diverged 16.8 million years ago.</title>
        <authorList>
            <person name="Catania T."/>
        </authorList>
    </citation>
    <scope>NUCLEOTIDE SEQUENCE</scope>
    <source>
        <strain evidence="1">S-188037</strain>
    </source>
</reference>
<dbReference type="Proteomes" id="UP001202328">
    <property type="component" value="Unassembled WGS sequence"/>
</dbReference>
<organism evidence="1 2">
    <name type="scientific">Papaver atlanticum</name>
    <dbReference type="NCBI Taxonomy" id="357466"/>
    <lineage>
        <taxon>Eukaryota</taxon>
        <taxon>Viridiplantae</taxon>
        <taxon>Streptophyta</taxon>
        <taxon>Embryophyta</taxon>
        <taxon>Tracheophyta</taxon>
        <taxon>Spermatophyta</taxon>
        <taxon>Magnoliopsida</taxon>
        <taxon>Ranunculales</taxon>
        <taxon>Papaveraceae</taxon>
        <taxon>Papaveroideae</taxon>
        <taxon>Papaver</taxon>
    </lineage>
</organism>
<sequence length="68" mass="8058">MDLVKFYTTEEHHRRSHHKAKRTMGRRNVPRHKAEMPELSKWCSFSVLCFYATAVDQAMETAGYQMLL</sequence>
<accession>A0AAD4SYQ9</accession>
<dbReference type="EMBL" id="JAJJMB010007553">
    <property type="protein sequence ID" value="KAI3929886.1"/>
    <property type="molecule type" value="Genomic_DNA"/>
</dbReference>
<protein>
    <submittedName>
        <fullName evidence="1">Uncharacterized protein</fullName>
    </submittedName>
</protein>